<dbReference type="GO" id="GO:0098552">
    <property type="term" value="C:side of membrane"/>
    <property type="evidence" value="ECO:0007669"/>
    <property type="project" value="UniProtKB-KW"/>
</dbReference>
<dbReference type="AlphaFoldDB" id="A0A1Y1MRA9"/>
<evidence type="ECO:0000313" key="14">
    <source>
        <dbReference type="EMBL" id="JAV88232.1"/>
    </source>
</evidence>
<evidence type="ECO:0000256" key="11">
    <source>
        <dbReference type="RuleBase" id="RU003518"/>
    </source>
</evidence>
<dbReference type="GO" id="GO:0045202">
    <property type="term" value="C:synapse"/>
    <property type="evidence" value="ECO:0007669"/>
    <property type="project" value="TreeGrafter"/>
</dbReference>
<accession>A0A1Y1MRA9</accession>
<evidence type="ECO:0000256" key="7">
    <source>
        <dbReference type="ARBA" id="ARBA00023136"/>
    </source>
</evidence>
<keyword evidence="8" id="KW-0325">Glycoprotein</keyword>
<keyword evidence="5" id="KW-0732">Signal</keyword>
<dbReference type="GO" id="GO:0016477">
    <property type="term" value="P:cell migration"/>
    <property type="evidence" value="ECO:0007669"/>
    <property type="project" value="TreeGrafter"/>
</dbReference>
<keyword evidence="4 12" id="KW-0336">GPI-anchor</keyword>
<organism evidence="14">
    <name type="scientific">Photinus pyralis</name>
    <name type="common">Common eastern firefly</name>
    <name type="synonym">Lampyris pyralis</name>
    <dbReference type="NCBI Taxonomy" id="7054"/>
    <lineage>
        <taxon>Eukaryota</taxon>
        <taxon>Metazoa</taxon>
        <taxon>Ecdysozoa</taxon>
        <taxon>Arthropoda</taxon>
        <taxon>Hexapoda</taxon>
        <taxon>Insecta</taxon>
        <taxon>Pterygota</taxon>
        <taxon>Neoptera</taxon>
        <taxon>Endopterygota</taxon>
        <taxon>Coleoptera</taxon>
        <taxon>Polyphaga</taxon>
        <taxon>Elateriformia</taxon>
        <taxon>Elateroidea</taxon>
        <taxon>Lampyridae</taxon>
        <taxon>Lampyrinae</taxon>
        <taxon>Photinus</taxon>
    </lineage>
</organism>
<dbReference type="GO" id="GO:0005886">
    <property type="term" value="C:plasma membrane"/>
    <property type="evidence" value="ECO:0007669"/>
    <property type="project" value="UniProtKB-SubCell"/>
</dbReference>
<name>A0A1Y1MRA9_PHOPY</name>
<keyword evidence="9 12" id="KW-0357">Heparan sulfate</keyword>
<dbReference type="Pfam" id="PF01153">
    <property type="entry name" value="Glypican"/>
    <property type="match status" value="1"/>
</dbReference>
<dbReference type="PANTHER" id="PTHR10822:SF30">
    <property type="entry name" value="DALLY-LIKE, ISOFORM A"/>
    <property type="match status" value="1"/>
</dbReference>
<evidence type="ECO:0000256" key="1">
    <source>
        <dbReference type="ARBA" id="ARBA00004609"/>
    </source>
</evidence>
<evidence type="ECO:0000256" key="10">
    <source>
        <dbReference type="ARBA" id="ARBA00023288"/>
    </source>
</evidence>
<evidence type="ECO:0000256" key="12">
    <source>
        <dbReference type="RuleBase" id="RU003519"/>
    </source>
</evidence>
<evidence type="ECO:0000256" key="9">
    <source>
        <dbReference type="ARBA" id="ARBA00023207"/>
    </source>
</evidence>
<dbReference type="GO" id="GO:0009966">
    <property type="term" value="P:regulation of signal transduction"/>
    <property type="evidence" value="ECO:0007669"/>
    <property type="project" value="InterPro"/>
</dbReference>
<keyword evidence="7 12" id="KW-0472">Membrane</keyword>
<evidence type="ECO:0000256" key="8">
    <source>
        <dbReference type="ARBA" id="ARBA00023180"/>
    </source>
</evidence>
<keyword evidence="3" id="KW-1003">Cell membrane</keyword>
<sequence>MAVTDGTECFKLVRRTQGVFLILCVCLWGTARANPLSCEPAKEVFLSKGLAISGLLDRPNQGDVCGMHSCCGPILEGRLVINSRRQLDKFLKDSLYRLSSVLDTRAKRFDEFFRNLMNNSKREFHEMFKKTYGVIYLQHSFVFTDFFEELERYYNSGRVRLAEALDTFFGILYQRMFTVINAQYQFDDRYLECVAEHMTDLKPFGDIPHKLGIQLRRSFVATRAFYKALAAGADVVRNMGSLTPTERCGNELARMQHCDKCLGIKGTKSCSPYCLSILKSCLENHILLDNQWNNFVDALDKVADRITGAFNIEMVVEPINIKISEAVMIFQENGVEVSQKIFTGCGNPALQRRRRQASTPSDVEEPRVEARRVKTDEDEITFETLTFNEESNNKSKNKKNKHKKVDSGATLEKLIRDIKQRVKDSRQFWSQLPYQMCNNEAVPPTFDGPCWNGTALGKYEEAVPSQTTPSPSSSPPILNQQTFILQALISKLQAAYQGQDVDLADDTVDSEDLPSVSGSGSGMGLIDGSGDHDDFGVPEVPRMDTGAPQIPTVLPSSTHPPEVVPASASINSPTLTKALAHYLLPIILVWIGGAFSDLLL</sequence>
<evidence type="ECO:0000256" key="13">
    <source>
        <dbReference type="SAM" id="MobiDB-lite"/>
    </source>
</evidence>
<proteinExistence type="inferred from homology"/>
<reference evidence="14" key="1">
    <citation type="journal article" date="2016" name="Sci. Rep.">
        <title>Molecular characterization of firefly nuptial gifts: a multi-omics approach sheds light on postcopulatory sexual selection.</title>
        <authorList>
            <person name="Al-Wathiqui N."/>
            <person name="Fallon T.R."/>
            <person name="South A."/>
            <person name="Weng J.K."/>
            <person name="Lewis S.M."/>
        </authorList>
    </citation>
    <scope>NUCLEOTIDE SEQUENCE</scope>
</reference>
<evidence type="ECO:0000256" key="5">
    <source>
        <dbReference type="ARBA" id="ARBA00022729"/>
    </source>
</evidence>
<dbReference type="GO" id="GO:0009986">
    <property type="term" value="C:cell surface"/>
    <property type="evidence" value="ECO:0007669"/>
    <property type="project" value="TreeGrafter"/>
</dbReference>
<comment type="similarity">
    <text evidence="2 11">Belongs to the glypican family.</text>
</comment>
<dbReference type="InterPro" id="IPR001863">
    <property type="entry name" value="Glypican"/>
</dbReference>
<protein>
    <recommendedName>
        <fullName evidence="15">Glypican-6</fullName>
    </recommendedName>
</protein>
<evidence type="ECO:0000256" key="4">
    <source>
        <dbReference type="ARBA" id="ARBA00022622"/>
    </source>
</evidence>
<evidence type="ECO:0000256" key="3">
    <source>
        <dbReference type="ARBA" id="ARBA00022475"/>
    </source>
</evidence>
<feature type="region of interest" description="Disordered" evidence="13">
    <location>
        <begin position="352"/>
        <end position="372"/>
    </location>
</feature>
<dbReference type="EMBL" id="GEZM01023676">
    <property type="protein sequence ID" value="JAV88232.1"/>
    <property type="molecule type" value="Transcribed_RNA"/>
</dbReference>
<evidence type="ECO:0008006" key="15">
    <source>
        <dbReference type="Google" id="ProtNLM"/>
    </source>
</evidence>
<comment type="subcellular location">
    <subcellularLocation>
        <location evidence="1 12">Cell membrane</location>
        <topology evidence="1 12">Lipid-anchor</topology>
        <topology evidence="1 12">GPI-anchor</topology>
    </subcellularLocation>
</comment>
<evidence type="ECO:0000256" key="6">
    <source>
        <dbReference type="ARBA" id="ARBA00022974"/>
    </source>
</evidence>
<evidence type="ECO:0000256" key="2">
    <source>
        <dbReference type="ARBA" id="ARBA00010260"/>
    </source>
</evidence>
<comment type="function">
    <text evidence="12">Cell surface proteoglycan.</text>
</comment>
<dbReference type="PANTHER" id="PTHR10822">
    <property type="entry name" value="GLYPICAN"/>
    <property type="match status" value="1"/>
</dbReference>
<keyword evidence="6 12" id="KW-0654">Proteoglycan</keyword>
<dbReference type="GO" id="GO:1905475">
    <property type="term" value="P:regulation of protein localization to membrane"/>
    <property type="evidence" value="ECO:0007669"/>
    <property type="project" value="TreeGrafter"/>
</dbReference>
<keyword evidence="10 12" id="KW-0449">Lipoprotein</keyword>
<dbReference type="GO" id="GO:0005576">
    <property type="term" value="C:extracellular region"/>
    <property type="evidence" value="ECO:0007669"/>
    <property type="project" value="TreeGrafter"/>
</dbReference>